<keyword evidence="1 4" id="KW-0479">Metal-binding</keyword>
<evidence type="ECO:0000256" key="2">
    <source>
        <dbReference type="ARBA" id="ARBA00022833"/>
    </source>
</evidence>
<accession>A0A672MPB7</accession>
<dbReference type="OMA" id="DCVTFNG"/>
<dbReference type="SMART" id="SM00132">
    <property type="entry name" value="LIM"/>
    <property type="match status" value="3"/>
</dbReference>
<dbReference type="PANTHER" id="PTHR24213">
    <property type="entry name" value="ACTIN-BINDING LIM PROTEIN"/>
    <property type="match status" value="1"/>
</dbReference>
<dbReference type="PANTHER" id="PTHR24213:SF18">
    <property type="entry name" value="ACTIN-BINDING LIM PROTEIN 1"/>
    <property type="match status" value="1"/>
</dbReference>
<evidence type="ECO:0000256" key="1">
    <source>
        <dbReference type="ARBA" id="ARBA00022723"/>
    </source>
</evidence>
<dbReference type="InterPro" id="IPR001781">
    <property type="entry name" value="Znf_LIM"/>
</dbReference>
<dbReference type="PROSITE" id="PS00478">
    <property type="entry name" value="LIM_DOMAIN_1"/>
    <property type="match status" value="2"/>
</dbReference>
<keyword evidence="3 4" id="KW-0440">LIM domain</keyword>
<organism evidence="8 9">
    <name type="scientific">Sinocyclocheilus grahami</name>
    <name type="common">Dianchi golden-line fish</name>
    <name type="synonym">Barbus grahami</name>
    <dbReference type="NCBI Taxonomy" id="75366"/>
    <lineage>
        <taxon>Eukaryota</taxon>
        <taxon>Metazoa</taxon>
        <taxon>Chordata</taxon>
        <taxon>Craniata</taxon>
        <taxon>Vertebrata</taxon>
        <taxon>Euteleostomi</taxon>
        <taxon>Actinopterygii</taxon>
        <taxon>Neopterygii</taxon>
        <taxon>Teleostei</taxon>
        <taxon>Ostariophysi</taxon>
        <taxon>Cypriniformes</taxon>
        <taxon>Cyprinidae</taxon>
        <taxon>Cyprininae</taxon>
        <taxon>Sinocyclocheilus</taxon>
    </lineage>
</organism>
<evidence type="ECO:0000256" key="6">
    <source>
        <dbReference type="SAM" id="SignalP"/>
    </source>
</evidence>
<feature type="domain" description="LIM zinc-binding" evidence="7">
    <location>
        <begin position="126"/>
        <end position="185"/>
    </location>
</feature>
<feature type="signal peptide" evidence="6">
    <location>
        <begin position="1"/>
        <end position="36"/>
    </location>
</feature>
<dbReference type="FunFam" id="2.10.110.10:FF:000004">
    <property type="entry name" value="actin-binding LIM protein 1 isoform X1"/>
    <property type="match status" value="1"/>
</dbReference>
<feature type="domain" description="LIM zinc-binding" evidence="7">
    <location>
        <begin position="57"/>
        <end position="117"/>
    </location>
</feature>
<proteinExistence type="predicted"/>
<evidence type="ECO:0000313" key="8">
    <source>
        <dbReference type="Ensembl" id="ENSSGRP00000037433.1"/>
    </source>
</evidence>
<evidence type="ECO:0000256" key="3">
    <source>
        <dbReference type="ARBA" id="ARBA00023038"/>
    </source>
</evidence>
<evidence type="ECO:0000313" key="9">
    <source>
        <dbReference type="Proteomes" id="UP000472262"/>
    </source>
</evidence>
<evidence type="ECO:0000259" key="7">
    <source>
        <dbReference type="PROSITE" id="PS50023"/>
    </source>
</evidence>
<feature type="region of interest" description="Disordered" evidence="5">
    <location>
        <begin position="238"/>
        <end position="271"/>
    </location>
</feature>
<feature type="compositionally biased region" description="Low complexity" evidence="5">
    <location>
        <begin position="257"/>
        <end position="271"/>
    </location>
</feature>
<dbReference type="CDD" id="cd09328">
    <property type="entry name" value="LIM2_abLIM"/>
    <property type="match status" value="1"/>
</dbReference>
<reference evidence="8" key="2">
    <citation type="submission" date="2025-09" db="UniProtKB">
        <authorList>
            <consortium name="Ensembl"/>
        </authorList>
    </citation>
    <scope>IDENTIFICATION</scope>
</reference>
<dbReference type="Pfam" id="PF16182">
    <property type="entry name" value="AbLIM_anchor"/>
    <property type="match status" value="1"/>
</dbReference>
<dbReference type="GO" id="GO:0060271">
    <property type="term" value="P:cilium assembly"/>
    <property type="evidence" value="ECO:0007669"/>
    <property type="project" value="TreeGrafter"/>
</dbReference>
<sequence>RANHLLCVQHPQGLCHPYSCICLCFALVCGCDLAQGGFFMKNGEYLCTLDYQRIHSTRCNICGEFVEGEVVTALGKTYHPTCFVCTICKRPFPAGDRVTFNGKDCLCQYCSEPMSPGPTKDVVGPSSCAGCGRDIKNGQALLALESQWHLGCFKCKACAKVLTGEYISKDGAPYCERDYQVLFGVQCEACQQFITGKVLEAGGKHYHPSCARCSRCNQMFTEGEEMYLQGSTVWHPSCKHSPRGEETQRPTRSSSESICSRPGSSIPSSPGHTIYAKVDNEILDYRDLAAIPRVKAIYDIERPDLINYEPLYTTSLDESEERESVGEVKISQTEALFQALVTSLSRQLYRSRASDVKTGSVGSKIMPHSRQILQQHCIYALKFDSSDEIII</sequence>
<dbReference type="PROSITE" id="PS50023">
    <property type="entry name" value="LIM_DOMAIN_2"/>
    <property type="match status" value="2"/>
</dbReference>
<dbReference type="GO" id="GO:0051015">
    <property type="term" value="F:actin filament binding"/>
    <property type="evidence" value="ECO:0007669"/>
    <property type="project" value="TreeGrafter"/>
</dbReference>
<feature type="chain" id="PRO_5025415533" evidence="6">
    <location>
        <begin position="37"/>
        <end position="391"/>
    </location>
</feature>
<dbReference type="Proteomes" id="UP000472262">
    <property type="component" value="Unassembled WGS sequence"/>
</dbReference>
<name>A0A672MPB7_SINGR</name>
<evidence type="ECO:0000256" key="4">
    <source>
        <dbReference type="PROSITE-ProRule" id="PRU00125"/>
    </source>
</evidence>
<dbReference type="AlphaFoldDB" id="A0A672MPB7"/>
<dbReference type="GO" id="GO:0046872">
    <property type="term" value="F:metal ion binding"/>
    <property type="evidence" value="ECO:0007669"/>
    <property type="project" value="UniProtKB-KW"/>
</dbReference>
<dbReference type="InterPro" id="IPR051618">
    <property type="entry name" value="Actin-binding_LIM"/>
</dbReference>
<dbReference type="Ensembl" id="ENSSGRT00000040163.1">
    <property type="protein sequence ID" value="ENSSGRP00000037433.1"/>
    <property type="gene ID" value="ENSSGRG00000020661.1"/>
</dbReference>
<dbReference type="InParanoid" id="A0A672MPB7"/>
<dbReference type="GO" id="GO:0001725">
    <property type="term" value="C:stress fiber"/>
    <property type="evidence" value="ECO:0007669"/>
    <property type="project" value="TreeGrafter"/>
</dbReference>
<protein>
    <submittedName>
        <fullName evidence="8">Actin binding LIM protein 1a</fullName>
    </submittedName>
</protein>
<dbReference type="FunFam" id="2.10.110.10:FF:000007">
    <property type="entry name" value="actin-binding LIM protein 1 isoform X1"/>
    <property type="match status" value="1"/>
</dbReference>
<dbReference type="Gene3D" id="2.10.110.10">
    <property type="entry name" value="Cysteine Rich Protein"/>
    <property type="match status" value="3"/>
</dbReference>
<keyword evidence="9" id="KW-1185">Reference proteome</keyword>
<dbReference type="GO" id="GO:0030032">
    <property type="term" value="P:lamellipodium assembly"/>
    <property type="evidence" value="ECO:0007669"/>
    <property type="project" value="TreeGrafter"/>
</dbReference>
<reference evidence="8" key="1">
    <citation type="submission" date="2025-08" db="UniProtKB">
        <authorList>
            <consortium name="Ensembl"/>
        </authorList>
    </citation>
    <scope>IDENTIFICATION</scope>
</reference>
<dbReference type="InterPro" id="IPR032402">
    <property type="entry name" value="AbLIM_anchor"/>
</dbReference>
<evidence type="ECO:0000256" key="5">
    <source>
        <dbReference type="SAM" id="MobiDB-lite"/>
    </source>
</evidence>
<keyword evidence="2 4" id="KW-0862">Zinc</keyword>
<dbReference type="CDD" id="cd09329">
    <property type="entry name" value="LIM3_abLIM"/>
    <property type="match status" value="1"/>
</dbReference>
<dbReference type="Pfam" id="PF00412">
    <property type="entry name" value="LIM"/>
    <property type="match status" value="3"/>
</dbReference>
<dbReference type="CDD" id="cd09330">
    <property type="entry name" value="LIM4_abLIM"/>
    <property type="match status" value="1"/>
</dbReference>
<dbReference type="SUPFAM" id="SSF57716">
    <property type="entry name" value="Glucocorticoid receptor-like (DNA-binding domain)"/>
    <property type="match status" value="5"/>
</dbReference>
<dbReference type="FunFam" id="2.10.110.10:FF:000003">
    <property type="entry name" value="actin-binding LIM protein 1 isoform X1"/>
    <property type="match status" value="1"/>
</dbReference>
<keyword evidence="6" id="KW-0732">Signal</keyword>